<dbReference type="Gene3D" id="2.40.10.10">
    <property type="entry name" value="Trypsin-like serine proteases"/>
    <property type="match status" value="2"/>
</dbReference>
<dbReference type="PANTHER" id="PTHR24256">
    <property type="entry name" value="TRYPTASE-RELATED"/>
    <property type="match status" value="1"/>
</dbReference>
<dbReference type="InterPro" id="IPR033116">
    <property type="entry name" value="TRYPSIN_SER"/>
</dbReference>
<organism evidence="6 7">
    <name type="scientific">Sus scrofa</name>
    <name type="common">Pig</name>
    <dbReference type="NCBI Taxonomy" id="9823"/>
    <lineage>
        <taxon>Eukaryota</taxon>
        <taxon>Metazoa</taxon>
        <taxon>Chordata</taxon>
        <taxon>Craniata</taxon>
        <taxon>Vertebrata</taxon>
        <taxon>Euteleostomi</taxon>
        <taxon>Mammalia</taxon>
        <taxon>Eutheria</taxon>
        <taxon>Laurasiatheria</taxon>
        <taxon>Artiodactyla</taxon>
        <taxon>Suina</taxon>
        <taxon>Suidae</taxon>
        <taxon>Sus</taxon>
    </lineage>
</organism>
<dbReference type="FunFam" id="2.40.10.10:FF:000002">
    <property type="entry name" value="Transmembrane protease serine"/>
    <property type="match status" value="1"/>
</dbReference>
<accession>A0A287A5R7</accession>
<dbReference type="CTD" id="203074"/>
<dbReference type="SUPFAM" id="SSF50494">
    <property type="entry name" value="Trypsin-like serine proteases"/>
    <property type="match status" value="1"/>
</dbReference>
<keyword evidence="1" id="KW-0645">Protease</keyword>
<keyword evidence="4" id="KW-0472">Membrane</keyword>
<dbReference type="GeneID" id="100513823"/>
<dbReference type="Proteomes" id="UP000008227">
    <property type="component" value="Chromosome 14"/>
</dbReference>
<dbReference type="GO" id="GO:0005615">
    <property type="term" value="C:extracellular space"/>
    <property type="evidence" value="ECO:0000318"/>
    <property type="project" value="GO_Central"/>
</dbReference>
<dbReference type="SMART" id="SM00020">
    <property type="entry name" value="Tryp_SPc"/>
    <property type="match status" value="1"/>
</dbReference>
<evidence type="ECO:0000256" key="4">
    <source>
        <dbReference type="SAM" id="Phobius"/>
    </source>
</evidence>
<dbReference type="GO" id="GO:0006508">
    <property type="term" value="P:proteolysis"/>
    <property type="evidence" value="ECO:0000318"/>
    <property type="project" value="GO_Central"/>
</dbReference>
<protein>
    <submittedName>
        <fullName evidence="6">Serine protease 55</fullName>
    </submittedName>
</protein>
<dbReference type="KEGG" id="ssc:100513823"/>
<dbReference type="InterPro" id="IPR043504">
    <property type="entry name" value="Peptidase_S1_PA_chymotrypsin"/>
</dbReference>
<dbReference type="Bgee" id="ENSSSCG00000009684">
    <property type="expression patterns" value="Expressed in cerebellum and 45 other cell types or tissues"/>
</dbReference>
<dbReference type="Ensembl" id="ENSSSCT00000049586.3">
    <property type="protein sequence ID" value="ENSSSCP00000039290.1"/>
    <property type="gene ID" value="ENSSSCG00000060564.1"/>
</dbReference>
<dbReference type="RefSeq" id="XP_020928303.1">
    <property type="nucleotide sequence ID" value="XM_021072644.1"/>
</dbReference>
<keyword evidence="1" id="KW-0720">Serine protease</keyword>
<dbReference type="ExpressionAtlas" id="A0A287A5R7">
    <property type="expression patterns" value="baseline and differential"/>
</dbReference>
<dbReference type="InterPro" id="IPR001314">
    <property type="entry name" value="Peptidase_S1A"/>
</dbReference>
<dbReference type="PROSITE" id="PS00135">
    <property type="entry name" value="TRYPSIN_SER"/>
    <property type="match status" value="1"/>
</dbReference>
<gene>
    <name evidence="6" type="primary">PRSS55</name>
</gene>
<evidence type="ECO:0000313" key="6">
    <source>
        <dbReference type="Ensembl" id="ENSSSCP00000039290.1"/>
    </source>
</evidence>
<evidence type="ECO:0000256" key="3">
    <source>
        <dbReference type="ARBA" id="ARBA00024195"/>
    </source>
</evidence>
<dbReference type="InterPro" id="IPR009003">
    <property type="entry name" value="Peptidase_S1_PA"/>
</dbReference>
<keyword evidence="7" id="KW-1185">Reference proteome</keyword>
<evidence type="ECO:0000259" key="5">
    <source>
        <dbReference type="PROSITE" id="PS50240"/>
    </source>
</evidence>
<sequence length="318" mass="35883">MRLEHLIYVPGTMLVLYSATLAVSPPFSIFFQILTSSEQQPQLDKSERPLNYMGLRLVGGTTKSICLVTFPPIFSSSSALRLRELRVVLGTNSLISPSLDIKGVTRIILHKDFQRSNMNNDIALLLLDTPIAFNNLKKPICMPKQPGPSTWHQCWVTGWGQIKTGTKEPMETELMKVPMTIVDWGKCLKQFPKLTKNMLCAGYQNESYDACQGDSGGPLACTTQSDKRWYQVGIISWGRSCGQKNTPGIYTSLENYTVWIKNVTEMEGRPYSVKKIRVSLKEKPKSSRASQFLEPESPRFWLQLCLLLSMLLKAIFYG</sequence>
<keyword evidence="2" id="KW-1015">Disulfide bond</keyword>
<feature type="domain" description="Peptidase S1" evidence="5">
    <location>
        <begin position="8"/>
        <end position="265"/>
    </location>
</feature>
<evidence type="ECO:0000256" key="1">
    <source>
        <dbReference type="ARBA" id="ARBA00022825"/>
    </source>
</evidence>
<comment type="similarity">
    <text evidence="3">Belongs to the peptidase S1 family. CLIP subfamily.</text>
</comment>
<evidence type="ECO:0000256" key="2">
    <source>
        <dbReference type="ARBA" id="ARBA00023157"/>
    </source>
</evidence>
<evidence type="ECO:0000313" key="7">
    <source>
        <dbReference type="Proteomes" id="UP000008227"/>
    </source>
</evidence>
<reference evidence="6" key="4">
    <citation type="submission" date="2025-09" db="UniProtKB">
        <authorList>
            <consortium name="Ensembl"/>
        </authorList>
    </citation>
    <scope>IDENTIFICATION</scope>
</reference>
<feature type="transmembrane region" description="Helical" evidence="4">
    <location>
        <begin position="12"/>
        <end position="34"/>
    </location>
</feature>
<dbReference type="InterPro" id="IPR051487">
    <property type="entry name" value="Ser/Thr_Proteases_Immune/Dev"/>
</dbReference>
<reference evidence="7" key="1">
    <citation type="submission" date="2009-11" db="EMBL/GenBank/DDBJ databases">
        <authorList>
            <consortium name="Porcine genome sequencing project"/>
        </authorList>
    </citation>
    <scope>NUCLEOTIDE SEQUENCE [LARGE SCALE GENOMIC DNA]</scope>
    <source>
        <strain evidence="7">Duroc</strain>
    </source>
</reference>
<proteinExistence type="inferred from homology"/>
<dbReference type="Pfam" id="PF00089">
    <property type="entry name" value="Trypsin"/>
    <property type="match status" value="1"/>
</dbReference>
<name>A0A287A5R7_PIG</name>
<dbReference type="GO" id="GO:0004252">
    <property type="term" value="F:serine-type endopeptidase activity"/>
    <property type="evidence" value="ECO:0000318"/>
    <property type="project" value="GO_Central"/>
</dbReference>
<reference evidence="6" key="3">
    <citation type="submission" date="2025-08" db="UniProtKB">
        <authorList>
            <consortium name="Ensembl"/>
        </authorList>
    </citation>
    <scope>IDENTIFICATION</scope>
</reference>
<dbReference type="OrthoDB" id="546450at2759"/>
<keyword evidence="4" id="KW-0812">Transmembrane</keyword>
<keyword evidence="1" id="KW-0378">Hydrolase</keyword>
<dbReference type="PRINTS" id="PR00722">
    <property type="entry name" value="CHYMOTRYPSIN"/>
</dbReference>
<dbReference type="PROSITE" id="PS50240">
    <property type="entry name" value="TRYPSIN_DOM"/>
    <property type="match status" value="1"/>
</dbReference>
<keyword evidence="4" id="KW-1133">Transmembrane helix</keyword>
<reference evidence="6" key="2">
    <citation type="journal article" date="2020" name="Gigascience">
        <title>An improved pig reference genome sequence to enable pig genetics and genomics research.</title>
        <authorList>
            <person name="Warr A."/>
            <person name="Affara N."/>
            <person name="Aken B."/>
            <person name="Beiki H."/>
            <person name="Bickhart D.M."/>
            <person name="Billis K."/>
            <person name="Chow W."/>
            <person name="Eory L."/>
            <person name="Finlayson H.A."/>
            <person name="Flicek P."/>
            <person name="Giron C.G."/>
            <person name="Griffin D.K."/>
            <person name="Hall R."/>
            <person name="Hannum G."/>
            <person name="Hourlier T."/>
            <person name="Howe K."/>
            <person name="Hume D.A."/>
            <person name="Izuogu O."/>
            <person name="Kim K."/>
            <person name="Koren S."/>
            <person name="Liu H."/>
            <person name="Manchanda N."/>
            <person name="Martin F.J."/>
            <person name="Nonneman D.J."/>
            <person name="O'Connor R.E."/>
            <person name="Phillippy A.M."/>
            <person name="Rohrer G.A."/>
            <person name="Rosen B.D."/>
            <person name="Rund L.A."/>
            <person name="Sargent C.A."/>
            <person name="Schook L.B."/>
            <person name="Schroeder S.G."/>
            <person name="Schwartz A.S."/>
            <person name="Skinner B.M."/>
            <person name="Talbot R."/>
            <person name="Tseng E."/>
            <person name="Tuggle C.K."/>
            <person name="Watson M."/>
            <person name="Smith T.P.L."/>
            <person name="Archibald A.L."/>
        </authorList>
    </citation>
    <scope>NUCLEOTIDE SEQUENCE [LARGE SCALE GENOMIC DNA]</scope>
    <source>
        <strain evidence="6">Duroc</strain>
    </source>
</reference>
<dbReference type="InterPro" id="IPR001254">
    <property type="entry name" value="Trypsin_dom"/>
</dbReference>
<dbReference type="GeneTree" id="ENSGT00940000156020"/>
<dbReference type="CDD" id="cd00190">
    <property type="entry name" value="Tryp_SPc"/>
    <property type="match status" value="1"/>
</dbReference>
<dbReference type="AlphaFoldDB" id="A0A287A5R7"/>